<dbReference type="PANTHER" id="PTHR43080">
    <property type="entry name" value="CBS DOMAIN-CONTAINING PROTEIN CBSX3, MITOCHONDRIAL"/>
    <property type="match status" value="1"/>
</dbReference>
<evidence type="ECO:0000259" key="3">
    <source>
        <dbReference type="PROSITE" id="PS51371"/>
    </source>
</evidence>
<evidence type="ECO:0000256" key="2">
    <source>
        <dbReference type="PROSITE-ProRule" id="PRU00703"/>
    </source>
</evidence>
<sequence>MKIKDVMHKGVTCVEPRTPVTEIAKRMRDDDIGAIPVRADGQLVGMITDRDITCRAVADGGNLGKLTASDVMTKDIASCSPDDDIVVAIKAMEGKKIRRLPVTDGHKELVGMLSLGDISHKVPKELSGEVLRAVSGHHR</sequence>
<dbReference type="RefSeq" id="WP_123178018.1">
    <property type="nucleotide sequence ID" value="NZ_QWDD01000004.1"/>
</dbReference>
<comment type="caution">
    <text evidence="4">The sequence shown here is derived from an EMBL/GenBank/DDBJ whole genome shotgun (WGS) entry which is preliminary data.</text>
</comment>
<dbReference type="Pfam" id="PF00571">
    <property type="entry name" value="CBS"/>
    <property type="match status" value="2"/>
</dbReference>
<feature type="domain" description="CBS" evidence="3">
    <location>
        <begin position="72"/>
        <end position="130"/>
    </location>
</feature>
<reference evidence="4 5" key="1">
    <citation type="submission" date="2018-08" db="EMBL/GenBank/DDBJ databases">
        <title>Genome sequence of Methylocystis hirsuta CSC1, a methanotroph able to accumulate PHAs.</title>
        <authorList>
            <person name="Bordel S."/>
            <person name="Rodriguez E."/>
            <person name="Gancedo J."/>
            <person name="Munoz R."/>
        </authorList>
    </citation>
    <scope>NUCLEOTIDE SEQUENCE [LARGE SCALE GENOMIC DNA]</scope>
    <source>
        <strain evidence="4 5">CSC1</strain>
    </source>
</reference>
<dbReference type="EMBL" id="QWDD01000004">
    <property type="protein sequence ID" value="RNJ47926.1"/>
    <property type="molecule type" value="Genomic_DNA"/>
</dbReference>
<dbReference type="PANTHER" id="PTHR43080:SF2">
    <property type="entry name" value="CBS DOMAIN-CONTAINING PROTEIN"/>
    <property type="match status" value="1"/>
</dbReference>
<dbReference type="CDD" id="cd04622">
    <property type="entry name" value="CBS_pair_HRP1_like"/>
    <property type="match status" value="1"/>
</dbReference>
<organism evidence="4 5">
    <name type="scientific">Methylocystis hirsuta</name>
    <dbReference type="NCBI Taxonomy" id="369798"/>
    <lineage>
        <taxon>Bacteria</taxon>
        <taxon>Pseudomonadati</taxon>
        <taxon>Pseudomonadota</taxon>
        <taxon>Alphaproteobacteria</taxon>
        <taxon>Hyphomicrobiales</taxon>
        <taxon>Methylocystaceae</taxon>
        <taxon>Methylocystis</taxon>
    </lineage>
</organism>
<dbReference type="OrthoDB" id="9802114at2"/>
<evidence type="ECO:0000256" key="1">
    <source>
        <dbReference type="ARBA" id="ARBA00023122"/>
    </source>
</evidence>
<dbReference type="SUPFAM" id="SSF54631">
    <property type="entry name" value="CBS-domain pair"/>
    <property type="match status" value="1"/>
</dbReference>
<dbReference type="AlphaFoldDB" id="A0A3M9XJN3"/>
<gene>
    <name evidence="4" type="ORF">D1O30_20995</name>
</gene>
<protein>
    <submittedName>
        <fullName evidence="4">CBS domain-containing protein</fullName>
    </submittedName>
</protein>
<name>A0A3M9XJN3_9HYPH</name>
<dbReference type="Proteomes" id="UP000268623">
    <property type="component" value="Unassembled WGS sequence"/>
</dbReference>
<dbReference type="InterPro" id="IPR051257">
    <property type="entry name" value="Diverse_CBS-Domain"/>
</dbReference>
<proteinExistence type="predicted"/>
<feature type="domain" description="CBS" evidence="3">
    <location>
        <begin position="7"/>
        <end position="66"/>
    </location>
</feature>
<dbReference type="SMART" id="SM00116">
    <property type="entry name" value="CBS"/>
    <property type="match status" value="2"/>
</dbReference>
<dbReference type="InterPro" id="IPR046342">
    <property type="entry name" value="CBS_dom_sf"/>
</dbReference>
<evidence type="ECO:0000313" key="5">
    <source>
        <dbReference type="Proteomes" id="UP000268623"/>
    </source>
</evidence>
<dbReference type="Gene3D" id="3.10.580.10">
    <property type="entry name" value="CBS-domain"/>
    <property type="match status" value="1"/>
</dbReference>
<accession>A0A3M9XJN3</accession>
<dbReference type="PROSITE" id="PS51371">
    <property type="entry name" value="CBS"/>
    <property type="match status" value="2"/>
</dbReference>
<keyword evidence="5" id="KW-1185">Reference proteome</keyword>
<dbReference type="InterPro" id="IPR000644">
    <property type="entry name" value="CBS_dom"/>
</dbReference>
<keyword evidence="1 2" id="KW-0129">CBS domain</keyword>
<evidence type="ECO:0000313" key="4">
    <source>
        <dbReference type="EMBL" id="RNJ47926.1"/>
    </source>
</evidence>